<feature type="region of interest" description="Disordered" evidence="1">
    <location>
        <begin position="352"/>
        <end position="372"/>
    </location>
</feature>
<reference evidence="2" key="1">
    <citation type="submission" date="2023-10" db="EMBL/GenBank/DDBJ databases">
        <authorList>
            <person name="Chen Y."/>
            <person name="Shah S."/>
            <person name="Dougan E. K."/>
            <person name="Thang M."/>
            <person name="Chan C."/>
        </authorList>
    </citation>
    <scope>NUCLEOTIDE SEQUENCE [LARGE SCALE GENOMIC DNA]</scope>
</reference>
<dbReference type="PANTHER" id="PTHR38567:SF1">
    <property type="entry name" value="DUF4291 DOMAIN-CONTAINING PROTEIN"/>
    <property type="match status" value="1"/>
</dbReference>
<protein>
    <submittedName>
        <fullName evidence="2">Uncharacterized protein</fullName>
    </submittedName>
</protein>
<feature type="region of interest" description="Disordered" evidence="1">
    <location>
        <begin position="421"/>
        <end position="440"/>
    </location>
</feature>
<dbReference type="Pfam" id="PF14124">
    <property type="entry name" value="DUF4291"/>
    <property type="match status" value="1"/>
</dbReference>
<feature type="region of interest" description="Disordered" evidence="1">
    <location>
        <begin position="16"/>
        <end position="59"/>
    </location>
</feature>
<dbReference type="PANTHER" id="PTHR38567">
    <property type="entry name" value="DUF4291 DOMAIN-CONTAINING PROTEIN"/>
    <property type="match status" value="1"/>
</dbReference>
<dbReference type="Proteomes" id="UP001189429">
    <property type="component" value="Unassembled WGS sequence"/>
</dbReference>
<sequence length="440" mass="48875">MSFGVAGTGGVKAQCGSIADTPIHDGDWDFSPKPSKMKQTARGPSPSAKEAQTSATSPSLNQLIEEYKQNNGILDYEVVHDGVHVFHAEWDTEGVYFYQAFSDEIADYALQHQRFGGPMFNPTRMTWIKPSFAWVLYRSGYGWKDKKQSRVLKTKLSHSAVAKLLTRCQCKHAGGGSKGRVQWDPERDLFSGDGAHGRHEPRKMLRLRSIQIGLSRDLSQFYVDSTISIQDVTELANRVGEAHATKVHKTTSSLELMEALLPSLPVERPYLPCCLDKTLVRLMMAWPDDPAEKAALINERDCGRPSFKRHGRSAPSDCRDGLVNAVSHINEQERLCDSQAIFMERPARRGLGLEPEADWGPPAEPRRGRPWAGAEDTRWVHDMYQGPPARAQRGGGRPGAVSNWLDPLSEDGLRRWPWRLGHRLGGGGRRGQPPPGLVGG</sequence>
<accession>A0ABN9QIY9</accession>
<gene>
    <name evidence="2" type="ORF">PCOR1329_LOCUS11542</name>
</gene>
<name>A0ABN9QIY9_9DINO</name>
<organism evidence="2 3">
    <name type="scientific">Prorocentrum cordatum</name>
    <dbReference type="NCBI Taxonomy" id="2364126"/>
    <lineage>
        <taxon>Eukaryota</taxon>
        <taxon>Sar</taxon>
        <taxon>Alveolata</taxon>
        <taxon>Dinophyceae</taxon>
        <taxon>Prorocentrales</taxon>
        <taxon>Prorocentraceae</taxon>
        <taxon>Prorocentrum</taxon>
    </lineage>
</organism>
<comment type="caution">
    <text evidence="2">The sequence shown here is derived from an EMBL/GenBank/DDBJ whole genome shotgun (WGS) entry which is preliminary data.</text>
</comment>
<feature type="region of interest" description="Disordered" evidence="1">
    <location>
        <begin position="385"/>
        <end position="404"/>
    </location>
</feature>
<keyword evidence="3" id="KW-1185">Reference proteome</keyword>
<evidence type="ECO:0000256" key="1">
    <source>
        <dbReference type="SAM" id="MobiDB-lite"/>
    </source>
</evidence>
<evidence type="ECO:0000313" key="3">
    <source>
        <dbReference type="Proteomes" id="UP001189429"/>
    </source>
</evidence>
<proteinExistence type="predicted"/>
<evidence type="ECO:0000313" key="2">
    <source>
        <dbReference type="EMBL" id="CAK0804862.1"/>
    </source>
</evidence>
<feature type="compositionally biased region" description="Polar residues" evidence="1">
    <location>
        <begin position="50"/>
        <end position="59"/>
    </location>
</feature>
<dbReference type="EMBL" id="CAUYUJ010003335">
    <property type="protein sequence ID" value="CAK0804862.1"/>
    <property type="molecule type" value="Genomic_DNA"/>
</dbReference>
<dbReference type="InterPro" id="IPR025633">
    <property type="entry name" value="DUF4291"/>
</dbReference>